<feature type="chain" id="PRO_5021343490" description="Secreted protein" evidence="2">
    <location>
        <begin position="26"/>
        <end position="96"/>
    </location>
</feature>
<sequence length="96" mass="10649">MIHTHYVLLIFLLSFEAEFCDPASSFPAVVRLCARGVVWWDARCHPQLEGSSSEKPRPVSRKDPVPKQLPPSVYVRAPDRPPTPSADAPPTAPMDN</sequence>
<organism evidence="3 4">
    <name type="scientific">Botryotinia calthae</name>
    <dbReference type="NCBI Taxonomy" id="38488"/>
    <lineage>
        <taxon>Eukaryota</taxon>
        <taxon>Fungi</taxon>
        <taxon>Dikarya</taxon>
        <taxon>Ascomycota</taxon>
        <taxon>Pezizomycotina</taxon>
        <taxon>Leotiomycetes</taxon>
        <taxon>Helotiales</taxon>
        <taxon>Sclerotiniaceae</taxon>
        <taxon>Botryotinia</taxon>
    </lineage>
</organism>
<dbReference type="Proteomes" id="UP000297299">
    <property type="component" value="Unassembled WGS sequence"/>
</dbReference>
<feature type="signal peptide" evidence="2">
    <location>
        <begin position="1"/>
        <end position="25"/>
    </location>
</feature>
<comment type="caution">
    <text evidence="3">The sequence shown here is derived from an EMBL/GenBank/DDBJ whole genome shotgun (WGS) entry which is preliminary data.</text>
</comment>
<gene>
    <name evidence="3" type="ORF">BOTCAL_0020g00140</name>
</gene>
<name>A0A4Y8DEY7_9HELO</name>
<proteinExistence type="predicted"/>
<evidence type="ECO:0000313" key="4">
    <source>
        <dbReference type="Proteomes" id="UP000297299"/>
    </source>
</evidence>
<dbReference type="EMBL" id="PHWZ01000020">
    <property type="protein sequence ID" value="TEY84139.1"/>
    <property type="molecule type" value="Genomic_DNA"/>
</dbReference>
<evidence type="ECO:0000256" key="1">
    <source>
        <dbReference type="SAM" id="MobiDB-lite"/>
    </source>
</evidence>
<reference evidence="3 4" key="1">
    <citation type="submission" date="2017-11" db="EMBL/GenBank/DDBJ databases">
        <title>Comparative genomics of Botrytis spp.</title>
        <authorList>
            <person name="Valero-Jimenez C.A."/>
            <person name="Tapia P."/>
            <person name="Veloso J."/>
            <person name="Silva-Moreno E."/>
            <person name="Staats M."/>
            <person name="Valdes J.H."/>
            <person name="Van Kan J.A.L."/>
        </authorList>
    </citation>
    <scope>NUCLEOTIDE SEQUENCE [LARGE SCALE GENOMIC DNA]</scope>
    <source>
        <strain evidence="3 4">MUCL2830</strain>
    </source>
</reference>
<evidence type="ECO:0000256" key="2">
    <source>
        <dbReference type="SAM" id="SignalP"/>
    </source>
</evidence>
<feature type="compositionally biased region" description="Basic and acidic residues" evidence="1">
    <location>
        <begin position="47"/>
        <end position="65"/>
    </location>
</feature>
<evidence type="ECO:0000313" key="3">
    <source>
        <dbReference type="EMBL" id="TEY84139.1"/>
    </source>
</evidence>
<protein>
    <recommendedName>
        <fullName evidence="5">Secreted protein</fullName>
    </recommendedName>
</protein>
<feature type="region of interest" description="Disordered" evidence="1">
    <location>
        <begin position="47"/>
        <end position="96"/>
    </location>
</feature>
<keyword evidence="4" id="KW-1185">Reference proteome</keyword>
<accession>A0A4Y8DEY7</accession>
<dbReference type="AlphaFoldDB" id="A0A4Y8DEY7"/>
<evidence type="ECO:0008006" key="5">
    <source>
        <dbReference type="Google" id="ProtNLM"/>
    </source>
</evidence>
<keyword evidence="2" id="KW-0732">Signal</keyword>